<evidence type="ECO:0000313" key="5">
    <source>
        <dbReference type="Proteomes" id="UP000316612"/>
    </source>
</evidence>
<comment type="caution">
    <text evidence="4">The sequence shown here is derived from an EMBL/GenBank/DDBJ whole genome shotgun (WGS) entry which is preliminary data.</text>
</comment>
<evidence type="ECO:0000313" key="4">
    <source>
        <dbReference type="EMBL" id="GED06152.1"/>
    </source>
</evidence>
<dbReference type="RefSeq" id="WP_141363903.1">
    <property type="nucleotide sequence ID" value="NZ_BAAAJL010000003.1"/>
</dbReference>
<feature type="transmembrane region" description="Helical" evidence="2">
    <location>
        <begin position="362"/>
        <end position="382"/>
    </location>
</feature>
<keyword evidence="2" id="KW-0812">Transmembrane</keyword>
<dbReference type="AlphaFoldDB" id="A0A4Y4DLF5"/>
<dbReference type="Pfam" id="PF06738">
    <property type="entry name" value="ThrE"/>
    <property type="match status" value="1"/>
</dbReference>
<sequence length="428" mass="43637">MASSRREATGSKDPELLLALAAAMLDASLPVSDAHTWSWRLADRFYPGEHLELALLPDTIFIGTADRTLMAAAAPDSLSQAQAARVCRLVRGIYDGRLDIRQSPLVLEGIRSASAGAATLRFAAGGALVAAGLALVFSCPWFSVALSALLGAAVGAIAKYMGRLEPAAAIVPFITALLSTLAVGFSAKLLGIAQVPLFALCAPIAILVPGALITNALLELSTRHMVSGASRLMHGILVMGLMIAGLMAGMTLTGLQLDPGSAALVTDVPRGFGGGSGFSALPAPAFAWAGILLLAGGISLALAASWRLGIANTVMMLCCYLILSLLGPLLGTAPSTAAAAIVLFIAARLCERADPSLSAPAVFQPAFLLLVPGTVGLVAAAGHSGADAADAVMGFVGLCLGVKIGALFIDSTWSDLSQPARPTERNHQ</sequence>
<evidence type="ECO:0000256" key="2">
    <source>
        <dbReference type="SAM" id="Phobius"/>
    </source>
</evidence>
<feature type="transmembrane region" description="Helical" evidence="2">
    <location>
        <begin position="232"/>
        <end position="252"/>
    </location>
</feature>
<keyword evidence="2" id="KW-1133">Transmembrane helix</keyword>
<feature type="transmembrane region" description="Helical" evidence="2">
    <location>
        <begin position="128"/>
        <end position="158"/>
    </location>
</feature>
<dbReference type="Proteomes" id="UP000316612">
    <property type="component" value="Unassembled WGS sequence"/>
</dbReference>
<reference evidence="4 5" key="1">
    <citation type="submission" date="2019-06" db="EMBL/GenBank/DDBJ databases">
        <title>Whole genome shotgun sequence of Glutamicibacter uratoxydans NBRC 15515.</title>
        <authorList>
            <person name="Hosoyama A."/>
            <person name="Uohara A."/>
            <person name="Ohji S."/>
            <person name="Ichikawa N."/>
        </authorList>
    </citation>
    <scope>NUCLEOTIDE SEQUENCE [LARGE SCALE GENOMIC DNA]</scope>
    <source>
        <strain evidence="4 5">NBRC 15515</strain>
    </source>
</reference>
<keyword evidence="5" id="KW-1185">Reference proteome</keyword>
<dbReference type="OrthoDB" id="4372961at2"/>
<dbReference type="InterPro" id="IPR010619">
    <property type="entry name" value="ThrE-like_N"/>
</dbReference>
<feature type="domain" description="Threonine/serine exporter-like N-terminal" evidence="3">
    <location>
        <begin position="16"/>
        <end position="252"/>
    </location>
</feature>
<feature type="transmembrane region" description="Helical" evidence="2">
    <location>
        <begin position="197"/>
        <end position="220"/>
    </location>
</feature>
<protein>
    <recommendedName>
        <fullName evidence="3">Threonine/serine exporter-like N-terminal domain-containing protein</fullName>
    </recommendedName>
</protein>
<gene>
    <name evidence="4" type="ORF">AUR04nite_16840</name>
</gene>
<feature type="transmembrane region" description="Helical" evidence="2">
    <location>
        <begin position="285"/>
        <end position="303"/>
    </location>
</feature>
<dbReference type="EMBL" id="BJNY01000008">
    <property type="protein sequence ID" value="GED06152.1"/>
    <property type="molecule type" value="Genomic_DNA"/>
</dbReference>
<accession>A0A4Y4DLF5</accession>
<organism evidence="4 5">
    <name type="scientific">Glutamicibacter uratoxydans</name>
    <name type="common">Arthrobacter uratoxydans</name>
    <dbReference type="NCBI Taxonomy" id="43667"/>
    <lineage>
        <taxon>Bacteria</taxon>
        <taxon>Bacillati</taxon>
        <taxon>Actinomycetota</taxon>
        <taxon>Actinomycetes</taxon>
        <taxon>Micrococcales</taxon>
        <taxon>Micrococcaceae</taxon>
        <taxon>Glutamicibacter</taxon>
    </lineage>
</organism>
<evidence type="ECO:0000256" key="1">
    <source>
        <dbReference type="ARBA" id="ARBA00034125"/>
    </source>
</evidence>
<proteinExistence type="inferred from homology"/>
<comment type="similarity">
    <text evidence="1">Belongs to the ThrE exporter (TC 2.A.79) family.</text>
</comment>
<feature type="transmembrane region" description="Helical" evidence="2">
    <location>
        <begin position="388"/>
        <end position="409"/>
    </location>
</feature>
<keyword evidence="2" id="KW-0472">Membrane</keyword>
<name>A0A4Y4DLF5_GLUUR</name>
<feature type="transmembrane region" description="Helical" evidence="2">
    <location>
        <begin position="170"/>
        <end position="191"/>
    </location>
</feature>
<dbReference type="GO" id="GO:0022857">
    <property type="term" value="F:transmembrane transporter activity"/>
    <property type="evidence" value="ECO:0007669"/>
    <property type="project" value="InterPro"/>
</dbReference>
<evidence type="ECO:0000259" key="3">
    <source>
        <dbReference type="Pfam" id="PF06738"/>
    </source>
</evidence>